<dbReference type="PRINTS" id="PR00953">
    <property type="entry name" value="TYPE3IMRPROT"/>
</dbReference>
<dbReference type="PANTHER" id="PTHR30065">
    <property type="entry name" value="FLAGELLAR BIOSYNTHETIC PROTEIN FLIR"/>
    <property type="match status" value="1"/>
</dbReference>
<dbReference type="Proteomes" id="UP000078390">
    <property type="component" value="Unassembled WGS sequence"/>
</dbReference>
<organism evidence="11 12">
    <name type="scientific">Thermosulfurimonas dismutans</name>
    <dbReference type="NCBI Taxonomy" id="999894"/>
    <lineage>
        <taxon>Bacteria</taxon>
        <taxon>Pseudomonadati</taxon>
        <taxon>Thermodesulfobacteriota</taxon>
        <taxon>Thermodesulfobacteria</taxon>
        <taxon>Thermodesulfobacteriales</taxon>
        <taxon>Thermodesulfobacteriaceae</taxon>
        <taxon>Thermosulfurimonas</taxon>
    </lineage>
</organism>
<evidence type="ECO:0000256" key="5">
    <source>
        <dbReference type="ARBA" id="ARBA00022692"/>
    </source>
</evidence>
<feature type="transmembrane region" description="Helical" evidence="10">
    <location>
        <begin position="40"/>
        <end position="60"/>
    </location>
</feature>
<evidence type="ECO:0000256" key="6">
    <source>
        <dbReference type="ARBA" id="ARBA00022989"/>
    </source>
</evidence>
<keyword evidence="7 10" id="KW-0472">Membrane</keyword>
<evidence type="ECO:0000256" key="3">
    <source>
        <dbReference type="ARBA" id="ARBA00021717"/>
    </source>
</evidence>
<dbReference type="GO" id="GO:0006605">
    <property type="term" value="P:protein targeting"/>
    <property type="evidence" value="ECO:0007669"/>
    <property type="project" value="UniProtKB-UniRule"/>
</dbReference>
<evidence type="ECO:0000256" key="4">
    <source>
        <dbReference type="ARBA" id="ARBA00022475"/>
    </source>
</evidence>
<keyword evidence="11" id="KW-0969">Cilium</keyword>
<keyword evidence="11" id="KW-0966">Cell projection</keyword>
<dbReference type="InterPro" id="IPR002010">
    <property type="entry name" value="T3SS_IM_R"/>
</dbReference>
<dbReference type="GO" id="GO:0044780">
    <property type="term" value="P:bacterial-type flagellum assembly"/>
    <property type="evidence" value="ECO:0007669"/>
    <property type="project" value="UniProtKB-UniRule"/>
</dbReference>
<comment type="subcellular location">
    <subcellularLocation>
        <location evidence="10">Cell membrane</location>
        <topology evidence="10">Multi-pass membrane protein</topology>
    </subcellularLocation>
    <subcellularLocation>
        <location evidence="10">Bacterial flagellum basal body</location>
    </subcellularLocation>
</comment>
<keyword evidence="11" id="KW-0282">Flagellum</keyword>
<dbReference type="STRING" id="999894.TDIS_0529"/>
<keyword evidence="4 10" id="KW-1003">Cell membrane</keyword>
<dbReference type="PANTHER" id="PTHR30065:SF1">
    <property type="entry name" value="SURFACE PRESENTATION OF ANTIGENS PROTEIN SPAR"/>
    <property type="match status" value="1"/>
</dbReference>
<dbReference type="Pfam" id="PF01311">
    <property type="entry name" value="Bac_export_1"/>
    <property type="match status" value="1"/>
</dbReference>
<dbReference type="PATRIC" id="fig|999894.6.peg.531"/>
<reference evidence="11 12" key="1">
    <citation type="submission" date="2016-04" db="EMBL/GenBank/DDBJ databases">
        <title>Genome analysis of Thermosulfurimonas dismutans, the first thermophilic sulfur-disproportionating bacterium of the phylum Thermodesulfobacteria.</title>
        <authorList>
            <person name="Mardanov A.V."/>
            <person name="Beletsky A.V."/>
            <person name="Kadnikov V.V."/>
            <person name="Slobodkin A.I."/>
            <person name="Ravin N.V."/>
        </authorList>
    </citation>
    <scope>NUCLEOTIDE SEQUENCE [LARGE SCALE GENOMIC DNA]</scope>
    <source>
        <strain evidence="11 12">S95</strain>
    </source>
</reference>
<evidence type="ECO:0000313" key="11">
    <source>
        <dbReference type="EMBL" id="OAQ21309.1"/>
    </source>
</evidence>
<feature type="transmembrane region" description="Helical" evidence="10">
    <location>
        <begin position="69"/>
        <end position="91"/>
    </location>
</feature>
<dbReference type="EMBL" id="LWLG01000002">
    <property type="protein sequence ID" value="OAQ21309.1"/>
    <property type="molecule type" value="Genomic_DNA"/>
</dbReference>
<accession>A0A179D6F1</accession>
<comment type="similarity">
    <text evidence="2 10">Belongs to the FliR/MopE/SpaR family.</text>
</comment>
<keyword evidence="12" id="KW-1185">Reference proteome</keyword>
<protein>
    <recommendedName>
        <fullName evidence="3 9">Flagellar biosynthetic protein FliR</fullName>
    </recommendedName>
</protein>
<keyword evidence="6 10" id="KW-1133">Transmembrane helix</keyword>
<evidence type="ECO:0000256" key="8">
    <source>
        <dbReference type="ARBA" id="ARBA00023143"/>
    </source>
</evidence>
<evidence type="ECO:0000256" key="9">
    <source>
        <dbReference type="NCBIfam" id="TIGR01400"/>
    </source>
</evidence>
<comment type="caution">
    <text evidence="11">The sequence shown here is derived from an EMBL/GenBank/DDBJ whole genome shotgun (WGS) entry which is preliminary data.</text>
</comment>
<evidence type="ECO:0000256" key="2">
    <source>
        <dbReference type="ARBA" id="ARBA00009772"/>
    </source>
</evidence>
<evidence type="ECO:0000256" key="10">
    <source>
        <dbReference type="RuleBase" id="RU362071"/>
    </source>
</evidence>
<dbReference type="InterPro" id="IPR006303">
    <property type="entry name" value="FliR"/>
</dbReference>
<comment type="function">
    <text evidence="1 10">Role in flagellar biosynthesis.</text>
</comment>
<keyword evidence="5 10" id="KW-0812">Transmembrane</keyword>
<evidence type="ECO:0000313" key="12">
    <source>
        <dbReference type="Proteomes" id="UP000078390"/>
    </source>
</evidence>
<dbReference type="GO" id="GO:0009425">
    <property type="term" value="C:bacterial-type flagellum basal body"/>
    <property type="evidence" value="ECO:0007669"/>
    <property type="project" value="UniProtKB-SubCell"/>
</dbReference>
<keyword evidence="8 10" id="KW-0975">Bacterial flagellum</keyword>
<name>A0A179D6F1_9BACT</name>
<gene>
    <name evidence="11" type="ORF">TDIS_0529</name>
</gene>
<dbReference type="GO" id="GO:0005886">
    <property type="term" value="C:plasma membrane"/>
    <property type="evidence" value="ECO:0007669"/>
    <property type="project" value="UniProtKB-SubCell"/>
</dbReference>
<dbReference type="NCBIfam" id="TIGR01400">
    <property type="entry name" value="fliR"/>
    <property type="match status" value="1"/>
</dbReference>
<sequence length="259" mass="28046">MDLFSQLVPLSFTFVLVLVRVAFFLFFMPLVGTSIVPAPIKAALSLVLSLILVFSVPYAVEPPTEIYQCLLLIIPEALLGFSLALVLRFIFAGIQLGGELVGMQIGFGVAQVIDPVTGVQSPVLAQLTYLTAFLLFLTFNLHHPFILALGEGLRHFPPGSLGLNSKIFLFLVREGVTLFVISLKILAPLLAIMFLVQLALGIVSRFVPQINIMLVSFPLTIGVGLFFFGLTLMLIPKVLSPAFARAVGLFPAILKSFGS</sequence>
<evidence type="ECO:0000256" key="7">
    <source>
        <dbReference type="ARBA" id="ARBA00023136"/>
    </source>
</evidence>
<evidence type="ECO:0000256" key="1">
    <source>
        <dbReference type="ARBA" id="ARBA00002578"/>
    </source>
</evidence>
<proteinExistence type="inferred from homology"/>
<feature type="transmembrane region" description="Helical" evidence="10">
    <location>
        <begin position="170"/>
        <end position="200"/>
    </location>
</feature>
<feature type="transmembrane region" description="Helical" evidence="10">
    <location>
        <begin position="212"/>
        <end position="235"/>
    </location>
</feature>
<dbReference type="AlphaFoldDB" id="A0A179D6F1"/>
<feature type="transmembrane region" description="Helical" evidence="10">
    <location>
        <begin position="7"/>
        <end position="28"/>
    </location>
</feature>